<name>A0A6J4JXI6_9ACTN</name>
<feature type="compositionally biased region" description="Low complexity" evidence="1">
    <location>
        <begin position="132"/>
        <end position="143"/>
    </location>
</feature>
<evidence type="ECO:0000313" key="2">
    <source>
        <dbReference type="EMBL" id="CAA9290045.1"/>
    </source>
</evidence>
<reference evidence="2" key="1">
    <citation type="submission" date="2020-02" db="EMBL/GenBank/DDBJ databases">
        <authorList>
            <person name="Meier V. D."/>
        </authorList>
    </citation>
    <scope>NUCLEOTIDE SEQUENCE</scope>
    <source>
        <strain evidence="2">AVDCRST_MAG61</strain>
    </source>
</reference>
<proteinExistence type="predicted"/>
<protein>
    <submittedName>
        <fullName evidence="2">ABC transporter, permease protein (Cluster 13, osmolytes)</fullName>
    </submittedName>
</protein>
<sequence>EPLQLPAGRCQLGRRRQDPRPAAGAPALHRRGGAARRPGRPPSGHPDRTHRPRLVPGHRAQQRGPGDPVAGPAVPRRDAAGDGGGQHRRRAGHLGPAGHLERHGGWGRRGGPGSRARRSGAGDDRTPGRGPGRVAAGAAAGRVRSAERHPAGGRYRHGGRFRFWRRTRPAADQWSGAERLPADVRRCAADRRAGDPVGPAARPGRPGRRPPRPPAEPDGHRRRGRSGL</sequence>
<feature type="compositionally biased region" description="Basic residues" evidence="1">
    <location>
        <begin position="28"/>
        <end position="39"/>
    </location>
</feature>
<feature type="non-terminal residue" evidence="2">
    <location>
        <position position="228"/>
    </location>
</feature>
<feature type="compositionally biased region" description="Low complexity" evidence="1">
    <location>
        <begin position="195"/>
        <end position="204"/>
    </location>
</feature>
<dbReference type="AlphaFoldDB" id="A0A6J4JXI6"/>
<evidence type="ECO:0000256" key="1">
    <source>
        <dbReference type="SAM" id="MobiDB-lite"/>
    </source>
</evidence>
<organism evidence="2">
    <name type="scientific">uncultured Friedmanniella sp</name>
    <dbReference type="NCBI Taxonomy" id="335381"/>
    <lineage>
        <taxon>Bacteria</taxon>
        <taxon>Bacillati</taxon>
        <taxon>Actinomycetota</taxon>
        <taxon>Actinomycetes</taxon>
        <taxon>Propionibacteriales</taxon>
        <taxon>Nocardioidaceae</taxon>
        <taxon>Friedmanniella</taxon>
        <taxon>environmental samples</taxon>
    </lineage>
</organism>
<feature type="non-terminal residue" evidence="2">
    <location>
        <position position="1"/>
    </location>
</feature>
<gene>
    <name evidence="2" type="ORF">AVDCRST_MAG61-93</name>
</gene>
<feature type="region of interest" description="Disordered" evidence="1">
    <location>
        <begin position="1"/>
        <end position="157"/>
    </location>
</feature>
<accession>A0A6J4JXI6</accession>
<dbReference type="EMBL" id="CADCTT010000016">
    <property type="protein sequence ID" value="CAA9290045.1"/>
    <property type="molecule type" value="Genomic_DNA"/>
</dbReference>
<feature type="compositionally biased region" description="Low complexity" evidence="1">
    <location>
        <begin position="64"/>
        <end position="74"/>
    </location>
</feature>
<feature type="region of interest" description="Disordered" evidence="1">
    <location>
        <begin position="187"/>
        <end position="228"/>
    </location>
</feature>